<dbReference type="AlphaFoldDB" id="A0A6C0HJM7"/>
<sequence>MLCDPVSCSTAAGCIKKDVTQTDELVQAFRSKTSIKPSVDEEEITYKKFLTNINKALKSLNNRDKKHKTSAYPFEASKIYQTAMAGSEARHTYNHFK</sequence>
<evidence type="ECO:0000313" key="1">
    <source>
        <dbReference type="EMBL" id="QHT80355.1"/>
    </source>
</evidence>
<name>A0A6C0HJM7_9ZZZZ</name>
<accession>A0A6C0HJM7</accession>
<protein>
    <submittedName>
        <fullName evidence="1">Uncharacterized protein</fullName>
    </submittedName>
</protein>
<dbReference type="EMBL" id="MN739967">
    <property type="protein sequence ID" value="QHT80355.1"/>
    <property type="molecule type" value="Genomic_DNA"/>
</dbReference>
<organism evidence="1">
    <name type="scientific">viral metagenome</name>
    <dbReference type="NCBI Taxonomy" id="1070528"/>
    <lineage>
        <taxon>unclassified sequences</taxon>
        <taxon>metagenomes</taxon>
        <taxon>organismal metagenomes</taxon>
    </lineage>
</organism>
<proteinExistence type="predicted"/>
<reference evidence="1" key="1">
    <citation type="journal article" date="2020" name="Nature">
        <title>Giant virus diversity and host interactions through global metagenomics.</title>
        <authorList>
            <person name="Schulz F."/>
            <person name="Roux S."/>
            <person name="Paez-Espino D."/>
            <person name="Jungbluth S."/>
            <person name="Walsh D.A."/>
            <person name="Denef V.J."/>
            <person name="McMahon K.D."/>
            <person name="Konstantinidis K.T."/>
            <person name="Eloe-Fadrosh E.A."/>
            <person name="Kyrpides N.C."/>
            <person name="Woyke T."/>
        </authorList>
    </citation>
    <scope>NUCLEOTIDE SEQUENCE</scope>
    <source>
        <strain evidence="1">GVMAG-M-3300023184-120</strain>
    </source>
</reference>